<evidence type="ECO:0000256" key="3">
    <source>
        <dbReference type="ARBA" id="ARBA00023163"/>
    </source>
</evidence>
<evidence type="ECO:0000313" key="7">
    <source>
        <dbReference type="Proteomes" id="UP001058236"/>
    </source>
</evidence>
<dbReference type="InterPro" id="IPR051677">
    <property type="entry name" value="AfsR-DnrI-RedD_regulator"/>
</dbReference>
<dbReference type="PANTHER" id="PTHR35807">
    <property type="entry name" value="TRANSCRIPTIONAL REGULATOR REDD-RELATED"/>
    <property type="match status" value="1"/>
</dbReference>
<dbReference type="SUPFAM" id="SSF52540">
    <property type="entry name" value="P-loop containing nucleoside triphosphate hydrolases"/>
    <property type="match status" value="1"/>
</dbReference>
<gene>
    <name evidence="6" type="ORF">NLU04_10965</name>
</gene>
<dbReference type="EMBL" id="CP101397">
    <property type="protein sequence ID" value="UTR83248.1"/>
    <property type="molecule type" value="Genomic_DNA"/>
</dbReference>
<dbReference type="PANTHER" id="PTHR35807:SF1">
    <property type="entry name" value="TRANSCRIPTIONAL REGULATOR REDD"/>
    <property type="match status" value="1"/>
</dbReference>
<dbReference type="InterPro" id="IPR005158">
    <property type="entry name" value="BTAD"/>
</dbReference>
<keyword evidence="2" id="KW-0805">Transcription regulation</keyword>
<organism evidence="6 7">
    <name type="scientific">Streptomyces cavourensis</name>
    <dbReference type="NCBI Taxonomy" id="67258"/>
    <lineage>
        <taxon>Bacteria</taxon>
        <taxon>Bacillati</taxon>
        <taxon>Actinomycetota</taxon>
        <taxon>Actinomycetes</taxon>
        <taxon>Kitasatosporales</taxon>
        <taxon>Streptomycetaceae</taxon>
        <taxon>Streptomyces</taxon>
    </lineage>
</organism>
<reference evidence="6" key="1">
    <citation type="submission" date="2022-07" db="EMBL/GenBank/DDBJ databases">
        <title>Genomic of Streptomyces cavourensis F2.</title>
        <authorList>
            <person name="Hu S."/>
            <person name="Liang W."/>
        </authorList>
    </citation>
    <scope>NUCLEOTIDE SEQUENCE</scope>
    <source>
        <strain evidence="6">F2</strain>
    </source>
</reference>
<protein>
    <recommendedName>
        <fullName evidence="5">Bacterial transcriptional activator domain-containing protein</fullName>
    </recommendedName>
</protein>
<name>A0ABY5FHN6_9ACTN</name>
<accession>A0ABY5FHN6</accession>
<keyword evidence="1" id="KW-0902">Two-component regulatory system</keyword>
<dbReference type="Pfam" id="PF03704">
    <property type="entry name" value="BTAD"/>
    <property type="match status" value="1"/>
</dbReference>
<dbReference type="Proteomes" id="UP001058236">
    <property type="component" value="Chromosome"/>
</dbReference>
<feature type="compositionally biased region" description="Low complexity" evidence="4">
    <location>
        <begin position="99"/>
        <end position="118"/>
    </location>
</feature>
<evidence type="ECO:0000256" key="2">
    <source>
        <dbReference type="ARBA" id="ARBA00023015"/>
    </source>
</evidence>
<proteinExistence type="predicted"/>
<dbReference type="Gene3D" id="3.40.50.300">
    <property type="entry name" value="P-loop containing nucleotide triphosphate hydrolases"/>
    <property type="match status" value="1"/>
</dbReference>
<dbReference type="InterPro" id="IPR011990">
    <property type="entry name" value="TPR-like_helical_dom_sf"/>
</dbReference>
<feature type="domain" description="Bacterial transcriptional activator" evidence="5">
    <location>
        <begin position="3"/>
        <end position="75"/>
    </location>
</feature>
<feature type="region of interest" description="Disordered" evidence="4">
    <location>
        <begin position="78"/>
        <end position="134"/>
    </location>
</feature>
<dbReference type="Gene3D" id="1.25.40.10">
    <property type="entry name" value="Tetratricopeptide repeat domain"/>
    <property type="match status" value="1"/>
</dbReference>
<keyword evidence="3" id="KW-0804">Transcription</keyword>
<keyword evidence="7" id="KW-1185">Reference proteome</keyword>
<feature type="compositionally biased region" description="Basic and acidic residues" evidence="4">
    <location>
        <begin position="78"/>
        <end position="96"/>
    </location>
</feature>
<dbReference type="SUPFAM" id="SSF48452">
    <property type="entry name" value="TPR-like"/>
    <property type="match status" value="1"/>
</dbReference>
<evidence type="ECO:0000313" key="6">
    <source>
        <dbReference type="EMBL" id="UTR83248.1"/>
    </source>
</evidence>
<evidence type="ECO:0000259" key="5">
    <source>
        <dbReference type="Pfam" id="PF03704"/>
    </source>
</evidence>
<evidence type="ECO:0000256" key="1">
    <source>
        <dbReference type="ARBA" id="ARBA00023012"/>
    </source>
</evidence>
<dbReference type="InterPro" id="IPR027417">
    <property type="entry name" value="P-loop_NTPase"/>
</dbReference>
<evidence type="ECO:0000256" key="4">
    <source>
        <dbReference type="SAM" id="MobiDB-lite"/>
    </source>
</evidence>
<sequence length="191" mass="20339">MVLLGRHAEALDALMAAPLSHPHDEPLAGLRMRALYGSGRQAEALAHYQEMRRRLLEQLGMEPGEELRRVHQAVLRRDDEMLLGRRGRGSDRREPGGPDPEAAEPSPRAAEPPAAGRGEPPRGRRAPARNDLPGDAACLVGREEEFSLLTAPVSPEGVSVVAVDGTAGVGKTALVARAARALADAYPDGCL</sequence>